<proteinExistence type="predicted"/>
<name>A0A1Y3BFC2_EURMA</name>
<feature type="chain" id="PRO_5013119151" evidence="2">
    <location>
        <begin position="18"/>
        <end position="89"/>
    </location>
</feature>
<evidence type="ECO:0000313" key="4">
    <source>
        <dbReference type="Proteomes" id="UP000194236"/>
    </source>
</evidence>
<gene>
    <name evidence="3" type="ORF">BLA29_009984</name>
</gene>
<evidence type="ECO:0000256" key="2">
    <source>
        <dbReference type="SAM" id="SignalP"/>
    </source>
</evidence>
<accession>A0A1Y3BFC2</accession>
<dbReference type="EMBL" id="MUJZ01022481">
    <property type="protein sequence ID" value="OTF79562.1"/>
    <property type="molecule type" value="Genomic_DNA"/>
</dbReference>
<sequence length="89" mass="10750">MLMAILNIEIIISYSLIAIICPSFGNFYACDDFVINENCYKHFRKLRHILHRENSQLIRHIQHNNNNNYQIQYVNRSKIKIRKLFLIIE</sequence>
<protein>
    <submittedName>
        <fullName evidence="3">Uncharacterized protein</fullName>
    </submittedName>
</protein>
<dbReference type="AlphaFoldDB" id="A0A1Y3BFC2"/>
<dbReference type="Proteomes" id="UP000194236">
    <property type="component" value="Unassembled WGS sequence"/>
</dbReference>
<evidence type="ECO:0000313" key="3">
    <source>
        <dbReference type="EMBL" id="OTF79562.1"/>
    </source>
</evidence>
<keyword evidence="1" id="KW-1133">Transmembrane helix</keyword>
<keyword evidence="2" id="KW-0732">Signal</keyword>
<keyword evidence="1" id="KW-0472">Membrane</keyword>
<organism evidence="3 4">
    <name type="scientific">Euroglyphus maynei</name>
    <name type="common">Mayne's house dust mite</name>
    <dbReference type="NCBI Taxonomy" id="6958"/>
    <lineage>
        <taxon>Eukaryota</taxon>
        <taxon>Metazoa</taxon>
        <taxon>Ecdysozoa</taxon>
        <taxon>Arthropoda</taxon>
        <taxon>Chelicerata</taxon>
        <taxon>Arachnida</taxon>
        <taxon>Acari</taxon>
        <taxon>Acariformes</taxon>
        <taxon>Sarcoptiformes</taxon>
        <taxon>Astigmata</taxon>
        <taxon>Psoroptidia</taxon>
        <taxon>Analgoidea</taxon>
        <taxon>Pyroglyphidae</taxon>
        <taxon>Pyroglyphinae</taxon>
        <taxon>Euroglyphus</taxon>
    </lineage>
</organism>
<reference evidence="3 4" key="1">
    <citation type="submission" date="2017-03" db="EMBL/GenBank/DDBJ databases">
        <title>Genome Survey of Euroglyphus maynei.</title>
        <authorList>
            <person name="Arlian L.G."/>
            <person name="Morgan M.S."/>
            <person name="Rider S.D."/>
        </authorList>
    </citation>
    <scope>NUCLEOTIDE SEQUENCE [LARGE SCALE GENOMIC DNA]</scope>
    <source>
        <strain evidence="3">Arlian Lab</strain>
        <tissue evidence="3">Whole body</tissue>
    </source>
</reference>
<evidence type="ECO:0000256" key="1">
    <source>
        <dbReference type="SAM" id="Phobius"/>
    </source>
</evidence>
<keyword evidence="4" id="KW-1185">Reference proteome</keyword>
<feature type="signal peptide" evidence="2">
    <location>
        <begin position="1"/>
        <end position="17"/>
    </location>
</feature>
<keyword evidence="1" id="KW-0812">Transmembrane</keyword>
<comment type="caution">
    <text evidence="3">The sequence shown here is derived from an EMBL/GenBank/DDBJ whole genome shotgun (WGS) entry which is preliminary data.</text>
</comment>
<feature type="transmembrane region" description="Helical" evidence="1">
    <location>
        <begin position="12"/>
        <end position="29"/>
    </location>
</feature>